<comment type="caution">
    <text evidence="1">The sequence shown here is derived from an EMBL/GenBank/DDBJ whole genome shotgun (WGS) entry which is preliminary data.</text>
</comment>
<organism evidence="1">
    <name type="scientific">hydrocarbon metagenome</name>
    <dbReference type="NCBI Taxonomy" id="938273"/>
    <lineage>
        <taxon>unclassified sequences</taxon>
        <taxon>metagenomes</taxon>
        <taxon>ecological metagenomes</taxon>
    </lineage>
</organism>
<name>A0A0W8FJ98_9ZZZZ</name>
<reference evidence="1" key="1">
    <citation type="journal article" date="2015" name="Proc. Natl. Acad. Sci. U.S.A.">
        <title>Networks of energetic and metabolic interactions define dynamics in microbial communities.</title>
        <authorList>
            <person name="Embree M."/>
            <person name="Liu J.K."/>
            <person name="Al-Bassam M.M."/>
            <person name="Zengler K."/>
        </authorList>
    </citation>
    <scope>NUCLEOTIDE SEQUENCE</scope>
</reference>
<sequence length="55" mass="6465">MNPRTRSICRATNVGCENHGDVLLDYPIRVLYSNLLLERIEIERNRRTVDRGRPI</sequence>
<protein>
    <submittedName>
        <fullName evidence="1">Uncharacterized protein</fullName>
    </submittedName>
</protein>
<accession>A0A0W8FJ98</accession>
<evidence type="ECO:0000313" key="1">
    <source>
        <dbReference type="EMBL" id="KUG20989.1"/>
    </source>
</evidence>
<dbReference type="AlphaFoldDB" id="A0A0W8FJ98"/>
<dbReference type="EMBL" id="LNQE01001117">
    <property type="protein sequence ID" value="KUG20989.1"/>
    <property type="molecule type" value="Genomic_DNA"/>
</dbReference>
<proteinExistence type="predicted"/>
<gene>
    <name evidence="1" type="ORF">ASZ90_009255</name>
</gene>